<evidence type="ECO:0000313" key="2">
    <source>
        <dbReference type="EMBL" id="EFI92782.1"/>
    </source>
</evidence>
<organism evidence="3">
    <name type="scientific">Schizophyllum commune (strain H4-8 / FGSC 9210)</name>
    <name type="common">Split gill fungus</name>
    <dbReference type="NCBI Taxonomy" id="578458"/>
    <lineage>
        <taxon>Eukaryota</taxon>
        <taxon>Fungi</taxon>
        <taxon>Dikarya</taxon>
        <taxon>Basidiomycota</taxon>
        <taxon>Agaricomycotina</taxon>
        <taxon>Agaricomycetes</taxon>
        <taxon>Agaricomycetidae</taxon>
        <taxon>Agaricales</taxon>
        <taxon>Schizophyllaceae</taxon>
        <taxon>Schizophyllum</taxon>
    </lineage>
</organism>
<evidence type="ECO:0000313" key="3">
    <source>
        <dbReference type="Proteomes" id="UP000007431"/>
    </source>
</evidence>
<reference evidence="2 3" key="1">
    <citation type="journal article" date="2010" name="Nat. Biotechnol.">
        <title>Genome sequence of the model mushroom Schizophyllum commune.</title>
        <authorList>
            <person name="Ohm R.A."/>
            <person name="de Jong J.F."/>
            <person name="Lugones L.G."/>
            <person name="Aerts A."/>
            <person name="Kothe E."/>
            <person name="Stajich J.E."/>
            <person name="de Vries R.P."/>
            <person name="Record E."/>
            <person name="Levasseur A."/>
            <person name="Baker S.E."/>
            <person name="Bartholomew K.A."/>
            <person name="Coutinho P.M."/>
            <person name="Erdmann S."/>
            <person name="Fowler T.J."/>
            <person name="Gathman A.C."/>
            <person name="Lombard V."/>
            <person name="Henrissat B."/>
            <person name="Knabe N."/>
            <person name="Kuees U."/>
            <person name="Lilly W.W."/>
            <person name="Lindquist E."/>
            <person name="Lucas S."/>
            <person name="Magnuson J.K."/>
            <person name="Piumi F."/>
            <person name="Raudaskoski M."/>
            <person name="Salamov A."/>
            <person name="Schmutz J."/>
            <person name="Schwarze F.W.M.R."/>
            <person name="vanKuyk P.A."/>
            <person name="Horton J.S."/>
            <person name="Grigoriev I.V."/>
            <person name="Woesten H.A.B."/>
        </authorList>
    </citation>
    <scope>NUCLEOTIDE SEQUENCE [LARGE SCALE GENOMIC DNA]</scope>
    <source>
        <strain evidence="3">H4-8 / FGSC 9210</strain>
    </source>
</reference>
<sequence>MYSPSSPSGWRTTSVSAGATPAGSTSALMRKKGSSEEMTAENEQARLRGALEGAYNGMYGEDESQPSETNTLRKRIALLVQETNLQKEHVVDRGLSSSNGRARFTLRADFVTNIQEITQLTQQVIDLLQIEFREEGEEWWQFDPSGALLKGLTEARSIDGIVRSRKTRSTV</sequence>
<feature type="compositionally biased region" description="Polar residues" evidence="1">
    <location>
        <begin position="1"/>
        <end position="11"/>
    </location>
</feature>
<dbReference type="RefSeq" id="XP_003027685.1">
    <property type="nucleotide sequence ID" value="XM_003027639.1"/>
</dbReference>
<feature type="region of interest" description="Disordered" evidence="1">
    <location>
        <begin position="1"/>
        <end position="41"/>
    </location>
</feature>
<dbReference type="InParanoid" id="D8QI21"/>
<dbReference type="GeneID" id="9591701"/>
<gene>
    <name evidence="2" type="ORF">SCHCODRAFT_237966</name>
</gene>
<dbReference type="VEuPathDB" id="FungiDB:SCHCODRAFT_02516039"/>
<dbReference type="HOGENOM" id="CLU_1563771_0_0_1"/>
<evidence type="ECO:0000256" key="1">
    <source>
        <dbReference type="SAM" id="MobiDB-lite"/>
    </source>
</evidence>
<keyword evidence="3" id="KW-1185">Reference proteome</keyword>
<dbReference type="AlphaFoldDB" id="D8QI21"/>
<dbReference type="Proteomes" id="UP000007431">
    <property type="component" value="Unassembled WGS sequence"/>
</dbReference>
<dbReference type="KEGG" id="scm:SCHCO_02516039"/>
<proteinExistence type="predicted"/>
<feature type="compositionally biased region" description="Low complexity" evidence="1">
    <location>
        <begin position="12"/>
        <end position="27"/>
    </location>
</feature>
<dbReference type="EMBL" id="GL377312">
    <property type="protein sequence ID" value="EFI92782.1"/>
    <property type="molecule type" value="Genomic_DNA"/>
</dbReference>
<name>D8QI21_SCHCM</name>
<protein>
    <submittedName>
        <fullName evidence="2">Uncharacterized protein</fullName>
    </submittedName>
</protein>
<accession>D8QI21</accession>